<evidence type="ECO:0000313" key="2">
    <source>
        <dbReference type="EMBL" id="AXE60754.1"/>
    </source>
</evidence>
<name>A0A2Z5IQJ1_9BACT</name>
<dbReference type="KEGG" id="mpho:DA803_01470"/>
<proteinExistence type="predicted"/>
<keyword evidence="1" id="KW-0812">Transmembrane</keyword>
<sequence>MKREEKRILEKYYISEAFDENRNISFNFKKANKKISGNFAEFIDAVEEFIRISEKSYHDTRVWFHRDGAYRGSVGIDKARLIVERIKEKSIKNQDAITYIEQENLVEKSTNFAKQEEVNLKDEARKVTFLVMGVESKKASQVEISDIRPNSIYDVVIDEIAPSKNDRELYIYYHITAGEKTSPKIMHTIKGFASAKVSTCSISSPCNSKHCPRCSTNLSYAKNTSLSKATFLSLVSTKWDASNSLSIVKEEEVVEPEEVAVPVEEPKRSTGFWFLISVLWLLIFVNIILIILRVTGTL</sequence>
<reference evidence="2 3" key="1">
    <citation type="submission" date="2018-05" db="EMBL/GenBank/DDBJ databases">
        <title>Annotation of the Mycoplasma phocidae genome.</title>
        <authorList>
            <person name="Brown D.R."/>
            <person name="Kutish G.F."/>
            <person name="Frasca S.Jr."/>
        </authorList>
    </citation>
    <scope>NUCLEOTIDE SEQUENCE [LARGE SCALE GENOMIC DNA]</scope>
    <source>
        <strain evidence="2 3">105</strain>
    </source>
</reference>
<protein>
    <submittedName>
        <fullName evidence="2">Uncharacterized protein</fullName>
    </submittedName>
</protein>
<keyword evidence="1" id="KW-0472">Membrane</keyword>
<organism evidence="2 3">
    <name type="scientific">[Mycoplasma] phocae</name>
    <dbReference type="NCBI Taxonomy" id="142651"/>
    <lineage>
        <taxon>Bacteria</taxon>
        <taxon>Bacillati</taxon>
        <taxon>Mycoplasmatota</taxon>
        <taxon>Mycoplasmoidales</taxon>
        <taxon>Metamycoplasmataceae</taxon>
        <taxon>Metamycoplasma</taxon>
    </lineage>
</organism>
<dbReference type="Proteomes" id="UP000252477">
    <property type="component" value="Chromosome"/>
</dbReference>
<accession>A0A2Z5IQJ1</accession>
<dbReference type="AlphaFoldDB" id="A0A2Z5IQJ1"/>
<keyword evidence="3" id="KW-1185">Reference proteome</keyword>
<dbReference type="EMBL" id="CP029295">
    <property type="protein sequence ID" value="AXE60754.1"/>
    <property type="molecule type" value="Genomic_DNA"/>
</dbReference>
<feature type="transmembrane region" description="Helical" evidence="1">
    <location>
        <begin position="272"/>
        <end position="292"/>
    </location>
</feature>
<keyword evidence="1" id="KW-1133">Transmembrane helix</keyword>
<evidence type="ECO:0000313" key="3">
    <source>
        <dbReference type="Proteomes" id="UP000252477"/>
    </source>
</evidence>
<dbReference type="RefSeq" id="WP_114190866.1">
    <property type="nucleotide sequence ID" value="NZ_CP029295.1"/>
</dbReference>
<evidence type="ECO:0000256" key="1">
    <source>
        <dbReference type="SAM" id="Phobius"/>
    </source>
</evidence>
<gene>
    <name evidence="2" type="ORF">DA803_01470</name>
</gene>
<dbReference type="OrthoDB" id="398159at2"/>